<evidence type="ECO:0000313" key="2">
    <source>
        <dbReference type="Proteomes" id="UP000499080"/>
    </source>
</evidence>
<dbReference type="Proteomes" id="UP000499080">
    <property type="component" value="Unassembled WGS sequence"/>
</dbReference>
<protein>
    <submittedName>
        <fullName evidence="1">Uncharacterized protein</fullName>
    </submittedName>
</protein>
<organism evidence="1 2">
    <name type="scientific">Araneus ventricosus</name>
    <name type="common">Orbweaver spider</name>
    <name type="synonym">Epeira ventricosa</name>
    <dbReference type="NCBI Taxonomy" id="182803"/>
    <lineage>
        <taxon>Eukaryota</taxon>
        <taxon>Metazoa</taxon>
        <taxon>Ecdysozoa</taxon>
        <taxon>Arthropoda</taxon>
        <taxon>Chelicerata</taxon>
        <taxon>Arachnida</taxon>
        <taxon>Araneae</taxon>
        <taxon>Araneomorphae</taxon>
        <taxon>Entelegynae</taxon>
        <taxon>Araneoidea</taxon>
        <taxon>Araneidae</taxon>
        <taxon>Araneus</taxon>
    </lineage>
</organism>
<comment type="caution">
    <text evidence="1">The sequence shown here is derived from an EMBL/GenBank/DDBJ whole genome shotgun (WGS) entry which is preliminary data.</text>
</comment>
<reference evidence="1 2" key="1">
    <citation type="journal article" date="2019" name="Sci. Rep.">
        <title>Orb-weaving spider Araneus ventricosus genome elucidates the spidroin gene catalogue.</title>
        <authorList>
            <person name="Kono N."/>
            <person name="Nakamura H."/>
            <person name="Ohtoshi R."/>
            <person name="Moran D.A.P."/>
            <person name="Shinohara A."/>
            <person name="Yoshida Y."/>
            <person name="Fujiwara M."/>
            <person name="Mori M."/>
            <person name="Tomita M."/>
            <person name="Arakawa K."/>
        </authorList>
    </citation>
    <scope>NUCLEOTIDE SEQUENCE [LARGE SCALE GENOMIC DNA]</scope>
</reference>
<keyword evidence="2" id="KW-1185">Reference proteome</keyword>
<sequence>MLLSKRSKNITVEKGVICLLSPHPNDFVFVTPFVCLLTFSAERRTTDSSSTHNGGFVSAPRGIGPFPSRPSVLFLDDVPEESMLDFVRMRRCVQSTVRIFVVIELGG</sequence>
<proteinExistence type="predicted"/>
<dbReference type="EMBL" id="BGPR01006568">
    <property type="protein sequence ID" value="GBN20095.1"/>
    <property type="molecule type" value="Genomic_DNA"/>
</dbReference>
<dbReference type="AlphaFoldDB" id="A0A4Y2LZ82"/>
<evidence type="ECO:0000313" key="1">
    <source>
        <dbReference type="EMBL" id="GBN20095.1"/>
    </source>
</evidence>
<accession>A0A4Y2LZ82</accession>
<gene>
    <name evidence="1" type="ORF">AVEN_199435_1</name>
</gene>
<name>A0A4Y2LZ82_ARAVE</name>